<dbReference type="InterPro" id="IPR002347">
    <property type="entry name" value="SDR_fam"/>
</dbReference>
<evidence type="ECO:0000313" key="3">
    <source>
        <dbReference type="EMBL" id="KAJ7779159.1"/>
    </source>
</evidence>
<dbReference type="PROSITE" id="PS00061">
    <property type="entry name" value="ADH_SHORT"/>
    <property type="match status" value="1"/>
</dbReference>
<organism evidence="3 4">
    <name type="scientific">Mycena metata</name>
    <dbReference type="NCBI Taxonomy" id="1033252"/>
    <lineage>
        <taxon>Eukaryota</taxon>
        <taxon>Fungi</taxon>
        <taxon>Dikarya</taxon>
        <taxon>Basidiomycota</taxon>
        <taxon>Agaricomycotina</taxon>
        <taxon>Agaricomycetes</taxon>
        <taxon>Agaricomycetidae</taxon>
        <taxon>Agaricales</taxon>
        <taxon>Marasmiineae</taxon>
        <taxon>Mycenaceae</taxon>
        <taxon>Mycena</taxon>
    </lineage>
</organism>
<dbReference type="AlphaFoldDB" id="A0AAD7K678"/>
<dbReference type="GO" id="GO:0016616">
    <property type="term" value="F:oxidoreductase activity, acting on the CH-OH group of donors, NAD or NADP as acceptor"/>
    <property type="evidence" value="ECO:0007669"/>
    <property type="project" value="TreeGrafter"/>
</dbReference>
<evidence type="ECO:0000256" key="2">
    <source>
        <dbReference type="ARBA" id="ARBA00022857"/>
    </source>
</evidence>
<name>A0AAD7K678_9AGAR</name>
<comment type="caution">
    <text evidence="3">The sequence shown here is derived from an EMBL/GenBank/DDBJ whole genome shotgun (WGS) entry which is preliminary data.</text>
</comment>
<dbReference type="GO" id="GO:0048038">
    <property type="term" value="F:quinone binding"/>
    <property type="evidence" value="ECO:0007669"/>
    <property type="project" value="TreeGrafter"/>
</dbReference>
<dbReference type="Gene3D" id="3.40.50.720">
    <property type="entry name" value="NAD(P)-binding Rossmann-like Domain"/>
    <property type="match status" value="1"/>
</dbReference>
<keyword evidence="2" id="KW-0521">NADP</keyword>
<dbReference type="FunFam" id="3.40.50.720:FF:000084">
    <property type="entry name" value="Short-chain dehydrogenase reductase"/>
    <property type="match status" value="1"/>
</dbReference>
<keyword evidence="4" id="KW-1185">Reference proteome</keyword>
<dbReference type="PRINTS" id="PR00081">
    <property type="entry name" value="GDHRDH"/>
</dbReference>
<evidence type="ECO:0000313" key="4">
    <source>
        <dbReference type="Proteomes" id="UP001215598"/>
    </source>
</evidence>
<gene>
    <name evidence="3" type="ORF">B0H16DRAFT_1711510</name>
</gene>
<dbReference type="PANTHER" id="PTHR42760:SF121">
    <property type="entry name" value="3-OXOACYL-(ACYL-CARRIER-PROTEIN) REDUCTASE"/>
    <property type="match status" value="1"/>
</dbReference>
<dbReference type="GO" id="GO:0006633">
    <property type="term" value="P:fatty acid biosynthetic process"/>
    <property type="evidence" value="ECO:0007669"/>
    <property type="project" value="TreeGrafter"/>
</dbReference>
<sequence length="280" mass="29118">MSILDPAESHMTWTPLLTYPDRRSSSTALVTGAAQGIGKAIALRLADDGFDVAVNDIPTSADNLHAVVEEIKAKGRAGSAHLADVSVEDEVKVMVAEVVRVYGGLDVMVANAGICKWSTLTDLSVDDFDRQMAINCRGTFLCYKYAGIQMIKQGREGSRIIGACSAAGKQVGSAFVGSYSASKFAVRGLTQAAALEFGGHGITVNAYAPGAIDTDMLKTSYAKSPGKAPGTLTAGKKNIGALLPIGTPTDVANLVSFIASKESQFITGQSLSANGGTFFD</sequence>
<comment type="similarity">
    <text evidence="1">Belongs to the short-chain dehydrogenases/reductases (SDR) family.</text>
</comment>
<dbReference type="PRINTS" id="PR00080">
    <property type="entry name" value="SDRFAMILY"/>
</dbReference>
<dbReference type="InterPro" id="IPR020904">
    <property type="entry name" value="Sc_DH/Rdtase_CS"/>
</dbReference>
<proteinExistence type="inferred from homology"/>
<dbReference type="SUPFAM" id="SSF51735">
    <property type="entry name" value="NAD(P)-binding Rossmann-fold domains"/>
    <property type="match status" value="1"/>
</dbReference>
<evidence type="ECO:0000256" key="1">
    <source>
        <dbReference type="ARBA" id="ARBA00006484"/>
    </source>
</evidence>
<dbReference type="PANTHER" id="PTHR42760">
    <property type="entry name" value="SHORT-CHAIN DEHYDROGENASES/REDUCTASES FAMILY MEMBER"/>
    <property type="match status" value="1"/>
</dbReference>
<protein>
    <submittedName>
        <fullName evidence="3">NAD-binding protein</fullName>
    </submittedName>
</protein>
<accession>A0AAD7K678</accession>
<dbReference type="EMBL" id="JARKIB010000006">
    <property type="protein sequence ID" value="KAJ7779159.1"/>
    <property type="molecule type" value="Genomic_DNA"/>
</dbReference>
<dbReference type="Proteomes" id="UP001215598">
    <property type="component" value="Unassembled WGS sequence"/>
</dbReference>
<dbReference type="Pfam" id="PF13561">
    <property type="entry name" value="adh_short_C2"/>
    <property type="match status" value="1"/>
</dbReference>
<dbReference type="InterPro" id="IPR036291">
    <property type="entry name" value="NAD(P)-bd_dom_sf"/>
</dbReference>
<reference evidence="3" key="1">
    <citation type="submission" date="2023-03" db="EMBL/GenBank/DDBJ databases">
        <title>Massive genome expansion in bonnet fungi (Mycena s.s.) driven by repeated elements and novel gene families across ecological guilds.</title>
        <authorList>
            <consortium name="Lawrence Berkeley National Laboratory"/>
            <person name="Harder C.B."/>
            <person name="Miyauchi S."/>
            <person name="Viragh M."/>
            <person name="Kuo A."/>
            <person name="Thoen E."/>
            <person name="Andreopoulos B."/>
            <person name="Lu D."/>
            <person name="Skrede I."/>
            <person name="Drula E."/>
            <person name="Henrissat B."/>
            <person name="Morin E."/>
            <person name="Kohler A."/>
            <person name="Barry K."/>
            <person name="LaButti K."/>
            <person name="Morin E."/>
            <person name="Salamov A."/>
            <person name="Lipzen A."/>
            <person name="Mereny Z."/>
            <person name="Hegedus B."/>
            <person name="Baldrian P."/>
            <person name="Stursova M."/>
            <person name="Weitz H."/>
            <person name="Taylor A."/>
            <person name="Grigoriev I.V."/>
            <person name="Nagy L.G."/>
            <person name="Martin F."/>
            <person name="Kauserud H."/>
        </authorList>
    </citation>
    <scope>NUCLEOTIDE SEQUENCE</scope>
    <source>
        <strain evidence="3">CBHHK182m</strain>
    </source>
</reference>